<comment type="caution">
    <text evidence="1">The sequence shown here is derived from an EMBL/GenBank/DDBJ whole genome shotgun (WGS) entry which is preliminary data.</text>
</comment>
<dbReference type="STRING" id="1358809.S7W7R8"/>
<keyword evidence="2" id="KW-1185">Reference proteome</keyword>
<dbReference type="OrthoDB" id="2189670at2759"/>
<dbReference type="EMBL" id="ATCN01001303">
    <property type="protein sequence ID" value="EPR77752.1"/>
    <property type="molecule type" value="Genomic_DNA"/>
</dbReference>
<dbReference type="HOGENOM" id="CLU_086720_0_0_1"/>
<evidence type="ECO:0000313" key="2">
    <source>
        <dbReference type="Proteomes" id="UP000014978"/>
    </source>
</evidence>
<dbReference type="AlphaFoldDB" id="S7W7R8"/>
<organism evidence="1 2">
    <name type="scientific">Spraguea lophii (strain 42_110)</name>
    <name type="common">Microsporidian parasite</name>
    <dbReference type="NCBI Taxonomy" id="1358809"/>
    <lineage>
        <taxon>Eukaryota</taxon>
        <taxon>Fungi</taxon>
        <taxon>Fungi incertae sedis</taxon>
        <taxon>Microsporidia</taxon>
        <taxon>Spragueidae</taxon>
        <taxon>Spraguea</taxon>
    </lineage>
</organism>
<dbReference type="Gene3D" id="3.40.50.300">
    <property type="entry name" value="P-loop containing nucleotide triphosphate hydrolases"/>
    <property type="match status" value="1"/>
</dbReference>
<gene>
    <name evidence="1" type="ORF">SLOPH_2182</name>
</gene>
<accession>S7W7R8</accession>
<dbReference type="Proteomes" id="UP000014978">
    <property type="component" value="Unassembled WGS sequence"/>
</dbReference>
<evidence type="ECO:0000313" key="1">
    <source>
        <dbReference type="EMBL" id="EPR77752.1"/>
    </source>
</evidence>
<dbReference type="InParanoid" id="S7W7R8"/>
<reference evidence="2" key="1">
    <citation type="journal article" date="2013" name="PLoS Genet.">
        <title>The genome of Spraguea lophii and the basis of host-microsporidian interactions.</title>
        <authorList>
            <person name="Campbell S.E."/>
            <person name="Williams T.A."/>
            <person name="Yousuf A."/>
            <person name="Soanes D.M."/>
            <person name="Paszkiewicz K.H."/>
            <person name="Williams B.A.P."/>
        </authorList>
    </citation>
    <scope>NUCLEOTIDE SEQUENCE [LARGE SCALE GENOMIC DNA]</scope>
    <source>
        <strain evidence="2">42_110</strain>
    </source>
</reference>
<protein>
    <submittedName>
        <fullName evidence="1">Uncharacterized protein</fullName>
    </submittedName>
</protein>
<proteinExistence type="predicted"/>
<dbReference type="InterPro" id="IPR027417">
    <property type="entry name" value="P-loop_NTPase"/>
</dbReference>
<dbReference type="VEuPathDB" id="MicrosporidiaDB:SLOPH_2182"/>
<name>S7W7R8_SPRLO</name>
<sequence>MAIKSPLKRKISLNFKVGKKVSYSKPNDNIKNESYKNNLEDKICFLNNEIISEYKTPIFTINSLLNSPGTHALISSVDPYILNVVNNIIVEKAKEYNLTVSNKYPVDFKNKIIIFNCYENFCYYGGDNDNNINTKTMYIDSMLYNLFEKSKKNNFYFFILSTDSSIVENMEKRVRSRFNHNIIFFPYISYNVLQKVFLISEENYLNIPAIDYHMKNYMNNEKKSNVKNIRIIDILEMLKSVHLIILFISKNNNTKHNTILNLYKKFTLNIPEIRKVEENVIIDFYYDLLELEFIDYKGRLNLDYQILYAFVVTSNCPQWMKDIIKNLK</sequence>